<dbReference type="GeneID" id="80558708"/>
<accession>A0ABM7NTK5</accession>
<organism evidence="2 3">
    <name type="scientific">Cotonvirus japonicus</name>
    <dbReference type="NCBI Taxonomy" id="2811091"/>
    <lineage>
        <taxon>Viruses</taxon>
        <taxon>Varidnaviria</taxon>
        <taxon>Bamfordvirae</taxon>
        <taxon>Nucleocytoviricota</taxon>
        <taxon>Megaviricetes</taxon>
        <taxon>Imitervirales</taxon>
        <taxon>Mimiviridae</taxon>
        <taxon>Megamimivirinae</taxon>
        <taxon>Cotonvirus</taxon>
        <taxon>Cotonvirus japonicum</taxon>
    </lineage>
</organism>
<dbReference type="EMBL" id="AP024483">
    <property type="protein sequence ID" value="BCS83503.1"/>
    <property type="molecule type" value="Genomic_DNA"/>
</dbReference>
<feature type="transmembrane region" description="Helical" evidence="1">
    <location>
        <begin position="69"/>
        <end position="86"/>
    </location>
</feature>
<evidence type="ECO:0000313" key="3">
    <source>
        <dbReference type="Proteomes" id="UP001321479"/>
    </source>
</evidence>
<sequence>METVNKIKYLNKLQLFINYGYQPSKYLCIDDNINEIKRELMFAQKNYDDKLAKNILSIMKLSFVELMKIPGMHNITVITLLAFVIYKSTRYFFKLKKETILKINLKFDTLSKSNIYFDIDINNMDGVNVIYSKIKEFIENNYIKEPMIDPQILNIESQ</sequence>
<keyword evidence="1" id="KW-1133">Transmembrane helix</keyword>
<keyword evidence="1" id="KW-0472">Membrane</keyword>
<dbReference type="Proteomes" id="UP001321479">
    <property type="component" value="Segment"/>
</dbReference>
<evidence type="ECO:0000256" key="1">
    <source>
        <dbReference type="SAM" id="Phobius"/>
    </source>
</evidence>
<evidence type="ECO:0000313" key="2">
    <source>
        <dbReference type="EMBL" id="BCS83503.1"/>
    </source>
</evidence>
<dbReference type="RefSeq" id="YP_010842111.1">
    <property type="nucleotide sequence ID" value="NC_079139.1"/>
</dbReference>
<name>A0ABM7NTK5_9VIRU</name>
<reference evidence="2 3" key="1">
    <citation type="submission" date="2021-02" db="EMBL/GenBank/DDBJ databases">
        <title>Cotonvirus japonicus, which uses Golgi apparatus of host cells for its virion factory, phylogenetically links tailed tupanvirus and icosahedral mimivirus.</title>
        <authorList>
            <person name="Takahashi H."/>
            <person name="Fukaya S."/>
            <person name="Song C."/>
            <person name="Murata K."/>
            <person name="Takemura M."/>
        </authorList>
    </citation>
    <scope>NUCLEOTIDE SEQUENCE [LARGE SCALE GENOMIC DNA]</scope>
</reference>
<proteinExistence type="predicted"/>
<keyword evidence="1" id="KW-0812">Transmembrane</keyword>
<keyword evidence="3" id="KW-1185">Reference proteome</keyword>
<protein>
    <submittedName>
        <fullName evidence="2">ORFan</fullName>
    </submittedName>
</protein>